<evidence type="ECO:0000256" key="2">
    <source>
        <dbReference type="SAM" id="MobiDB-lite"/>
    </source>
</evidence>
<feature type="region of interest" description="Disordered" evidence="2">
    <location>
        <begin position="294"/>
        <end position="313"/>
    </location>
</feature>
<dbReference type="PANTHER" id="PTHR31935:SF1">
    <property type="entry name" value="COILED-COIL DOMAIN-CONTAINING PROTEIN 13"/>
    <property type="match status" value="1"/>
</dbReference>
<evidence type="ECO:0008006" key="5">
    <source>
        <dbReference type="Google" id="ProtNLM"/>
    </source>
</evidence>
<dbReference type="EMBL" id="JAFBMS010000001">
    <property type="protein sequence ID" value="KAG9355809.1"/>
    <property type="molecule type" value="Genomic_DNA"/>
</dbReference>
<feature type="compositionally biased region" description="Polar residues" evidence="2">
    <location>
        <begin position="295"/>
        <end position="313"/>
    </location>
</feature>
<feature type="coiled-coil region" evidence="1">
    <location>
        <begin position="523"/>
        <end position="554"/>
    </location>
</feature>
<protein>
    <recommendedName>
        <fullName evidence="5">Coiled-coil domain-containing protein 13</fullName>
    </recommendedName>
</protein>
<gene>
    <name evidence="3" type="ORF">JZ751_000651</name>
</gene>
<feature type="coiled-coil region" evidence="1">
    <location>
        <begin position="23"/>
        <end position="64"/>
    </location>
</feature>
<dbReference type="GO" id="GO:1905515">
    <property type="term" value="P:non-motile cilium assembly"/>
    <property type="evidence" value="ECO:0007669"/>
    <property type="project" value="TreeGrafter"/>
</dbReference>
<comment type="caution">
    <text evidence="3">The sequence shown here is derived from an EMBL/GenBank/DDBJ whole genome shotgun (WGS) entry which is preliminary data.</text>
</comment>
<dbReference type="AlphaFoldDB" id="A0A8T2PWP4"/>
<reference evidence="3" key="1">
    <citation type="thesis" date="2021" institute="BYU ScholarsArchive" country="Provo, UT, USA">
        <title>Applications of and Algorithms for Genome Assembly and Genomic Analyses with an Emphasis on Marine Teleosts.</title>
        <authorList>
            <person name="Pickett B.D."/>
        </authorList>
    </citation>
    <scope>NUCLEOTIDE SEQUENCE</scope>
    <source>
        <strain evidence="3">HI-2016</strain>
    </source>
</reference>
<dbReference type="InterPro" id="IPR038929">
    <property type="entry name" value="CCDC13"/>
</dbReference>
<evidence type="ECO:0000256" key="1">
    <source>
        <dbReference type="SAM" id="Coils"/>
    </source>
</evidence>
<dbReference type="Proteomes" id="UP000824540">
    <property type="component" value="Unassembled WGS sequence"/>
</dbReference>
<evidence type="ECO:0000313" key="4">
    <source>
        <dbReference type="Proteomes" id="UP000824540"/>
    </source>
</evidence>
<feature type="region of interest" description="Disordered" evidence="2">
    <location>
        <begin position="343"/>
        <end position="372"/>
    </location>
</feature>
<dbReference type="Gene3D" id="1.10.287.1490">
    <property type="match status" value="1"/>
</dbReference>
<organism evidence="3 4">
    <name type="scientific">Albula glossodonta</name>
    <name type="common">roundjaw bonefish</name>
    <dbReference type="NCBI Taxonomy" id="121402"/>
    <lineage>
        <taxon>Eukaryota</taxon>
        <taxon>Metazoa</taxon>
        <taxon>Chordata</taxon>
        <taxon>Craniata</taxon>
        <taxon>Vertebrata</taxon>
        <taxon>Euteleostomi</taxon>
        <taxon>Actinopterygii</taxon>
        <taxon>Neopterygii</taxon>
        <taxon>Teleostei</taxon>
        <taxon>Albuliformes</taxon>
        <taxon>Albulidae</taxon>
        <taxon>Albula</taxon>
    </lineage>
</organism>
<proteinExistence type="predicted"/>
<dbReference type="OrthoDB" id="10258312at2759"/>
<dbReference type="PANTHER" id="PTHR31935">
    <property type="entry name" value="COILED-COIL DOMAIN-CONTAINING PROTEIN 13"/>
    <property type="match status" value="1"/>
</dbReference>
<name>A0A8T2PWP4_9TELE</name>
<dbReference type="GO" id="GO:0034451">
    <property type="term" value="C:centriolar satellite"/>
    <property type="evidence" value="ECO:0007669"/>
    <property type="project" value="TreeGrafter"/>
</dbReference>
<sequence>MEEDRQTLAGTPGMAGDAAATKIVQLAKKNKELAAEIDREKAKVKQTSNRVRDLEKELQGALSLCHTPSEKNMAPKLPLHSRSTEEIKPYSPEVKALQEKLSAANFKMTEYRNQIQAVKQELRIAQKVLTSEVGEEVNIQQLLSSPGNWRGRSQQILALQNRVRELEQQLGQASHRKQPSVLSLEDEMMGRTPQQQDRNISHLRTMERERKDMLEKVSGDYSTLLREHEEIKKKLEGSRARNKVLSSEVKSLKGQVSTLLEKGKHDDELVDALLKQQKQLQEVLGRLSKQELNTKETQQNLGQQLSSEAQRHSSLIQQLKHMVSEREAKVKELEEEIQQLSLKKHDGEEAGPKSAVCGSRPPTTGSSKAERLSSARAVSKLAHKLVETVTTAPLSGTSSTVGLDDAEMKDLKAQCSEYKALYLAASVERDKLMELVKLRERREQEAKEKGVEAEHKLQGERRRAVLLEQQLEKAKLEAGKAGALARTSNRGRAGVTTSCTGLSVNQADLSPRSPVGLATEAQIHELNTQLAIQLDENEALKAALRSTLQAKEDDLRLYSDMMSQIKHVFLQALRQHKHETKPAS</sequence>
<dbReference type="GO" id="GO:0031122">
    <property type="term" value="P:cytoplasmic microtubule organization"/>
    <property type="evidence" value="ECO:0007669"/>
    <property type="project" value="TreeGrafter"/>
</dbReference>
<keyword evidence="1" id="KW-0175">Coiled coil</keyword>
<evidence type="ECO:0000313" key="3">
    <source>
        <dbReference type="EMBL" id="KAG9355809.1"/>
    </source>
</evidence>
<accession>A0A8T2PWP4</accession>
<feature type="coiled-coil region" evidence="1">
    <location>
        <begin position="94"/>
        <end position="128"/>
    </location>
</feature>
<keyword evidence="4" id="KW-1185">Reference proteome</keyword>